<dbReference type="CDD" id="cd00677">
    <property type="entry name" value="S15_NS1_EPRS_RNA-bind"/>
    <property type="match status" value="1"/>
</dbReference>
<dbReference type="GO" id="GO:1990904">
    <property type="term" value="C:ribonucleoprotein complex"/>
    <property type="evidence" value="ECO:0007669"/>
    <property type="project" value="UniProtKB-KW"/>
</dbReference>
<dbReference type="GO" id="GO:0005840">
    <property type="term" value="C:ribosome"/>
    <property type="evidence" value="ECO:0007669"/>
    <property type="project" value="UniProtKB-KW"/>
</dbReference>
<dbReference type="SMART" id="SM01387">
    <property type="entry name" value="Ribosomal_S15"/>
    <property type="match status" value="1"/>
</dbReference>
<dbReference type="Gene3D" id="1.10.287.10">
    <property type="entry name" value="S15/NS1, RNA-binding"/>
    <property type="match status" value="1"/>
</dbReference>
<evidence type="ECO:0000256" key="2">
    <source>
        <dbReference type="ARBA" id="ARBA00022980"/>
    </source>
</evidence>
<dbReference type="STRING" id="3088.A0A383W080"/>
<dbReference type="PANTHER" id="PTHR23321">
    <property type="entry name" value="RIBOSOMAL PROTEIN S15, BACTERIAL AND ORGANELLAR"/>
    <property type="match status" value="1"/>
</dbReference>
<comment type="similarity">
    <text evidence="1 4">Belongs to the universal ribosomal protein uS15 family.</text>
</comment>
<name>A0A383W080_TETOB</name>
<dbReference type="Pfam" id="PF00312">
    <property type="entry name" value="Ribosomal_S15"/>
    <property type="match status" value="1"/>
</dbReference>
<dbReference type="InterPro" id="IPR000589">
    <property type="entry name" value="Ribosomal_uS15"/>
</dbReference>
<organism evidence="6 7">
    <name type="scientific">Tetradesmus obliquus</name>
    <name type="common">Green alga</name>
    <name type="synonym">Acutodesmus obliquus</name>
    <dbReference type="NCBI Taxonomy" id="3088"/>
    <lineage>
        <taxon>Eukaryota</taxon>
        <taxon>Viridiplantae</taxon>
        <taxon>Chlorophyta</taxon>
        <taxon>core chlorophytes</taxon>
        <taxon>Chlorophyceae</taxon>
        <taxon>CS clade</taxon>
        <taxon>Sphaeropleales</taxon>
        <taxon>Scenedesmaceae</taxon>
        <taxon>Tetradesmus</taxon>
    </lineage>
</organism>
<dbReference type="PROSITE" id="PS00362">
    <property type="entry name" value="RIBOSOMAL_S15"/>
    <property type="match status" value="1"/>
</dbReference>
<gene>
    <name evidence="6" type="ORF">BQ4739_LOCUS10721</name>
</gene>
<keyword evidence="2 4" id="KW-0689">Ribosomal protein</keyword>
<evidence type="ECO:0000313" key="7">
    <source>
        <dbReference type="Proteomes" id="UP000256970"/>
    </source>
</evidence>
<evidence type="ECO:0000313" key="6">
    <source>
        <dbReference type="EMBL" id="SZX70513.1"/>
    </source>
</evidence>
<accession>A0A383W080</accession>
<dbReference type="Proteomes" id="UP000256970">
    <property type="component" value="Unassembled WGS sequence"/>
</dbReference>
<dbReference type="HAMAP" id="MF_01343_B">
    <property type="entry name" value="Ribosomal_uS15_B"/>
    <property type="match status" value="1"/>
</dbReference>
<proteinExistence type="inferred from homology"/>
<dbReference type="InterPro" id="IPR009068">
    <property type="entry name" value="uS15_NS1_RNA-bd_sf"/>
</dbReference>
<evidence type="ECO:0000256" key="1">
    <source>
        <dbReference type="ARBA" id="ARBA00008434"/>
    </source>
</evidence>
<dbReference type="GO" id="GO:0006412">
    <property type="term" value="P:translation"/>
    <property type="evidence" value="ECO:0007669"/>
    <property type="project" value="InterPro"/>
</dbReference>
<protein>
    <recommendedName>
        <fullName evidence="5">30S ribosomal protein S15</fullName>
    </recommendedName>
</protein>
<keyword evidence="3 4" id="KW-0687">Ribonucleoprotein</keyword>
<dbReference type="GO" id="GO:0003735">
    <property type="term" value="F:structural constituent of ribosome"/>
    <property type="evidence" value="ECO:0007669"/>
    <property type="project" value="InterPro"/>
</dbReference>
<dbReference type="EMBL" id="FNXT01000992">
    <property type="protein sequence ID" value="SZX70513.1"/>
    <property type="molecule type" value="Genomic_DNA"/>
</dbReference>
<evidence type="ECO:0000256" key="5">
    <source>
        <dbReference type="RuleBase" id="RU003920"/>
    </source>
</evidence>
<reference evidence="6 7" key="1">
    <citation type="submission" date="2016-10" db="EMBL/GenBank/DDBJ databases">
        <authorList>
            <person name="Cai Z."/>
        </authorList>
    </citation>
    <scope>NUCLEOTIDE SEQUENCE [LARGE SCALE GENOMIC DNA]</scope>
</reference>
<evidence type="ECO:0000256" key="3">
    <source>
        <dbReference type="ARBA" id="ARBA00023274"/>
    </source>
</evidence>
<sequence>MASLCHRPAVAGAFGQTAVKRTPVVQRGRLQICASYKNKENIDLSKVANFAQHGSDVGSAAVQIARLSARVQQLTLHMQNNRKDFGSKRGLQAVLSQRKSLMQYLYKHDRAAYDKVVVELGIRSVIAGDSHKAAQKAAAEAAV</sequence>
<evidence type="ECO:0000256" key="4">
    <source>
        <dbReference type="RuleBase" id="RU003919"/>
    </source>
</evidence>
<dbReference type="GO" id="GO:0005737">
    <property type="term" value="C:cytoplasm"/>
    <property type="evidence" value="ECO:0007669"/>
    <property type="project" value="UniProtKB-ARBA"/>
</dbReference>
<dbReference type="AlphaFoldDB" id="A0A383W080"/>
<dbReference type="PANTHER" id="PTHR23321:SF26">
    <property type="entry name" value="SMALL RIBOSOMAL SUBUNIT PROTEIN US15M"/>
    <property type="match status" value="1"/>
</dbReference>
<dbReference type="SUPFAM" id="SSF47060">
    <property type="entry name" value="S15/NS1 RNA-binding domain"/>
    <property type="match status" value="1"/>
</dbReference>
<keyword evidence="7" id="KW-1185">Reference proteome</keyword>
<dbReference type="InterPro" id="IPR005290">
    <property type="entry name" value="Ribosomal_uS15_bac-type"/>
</dbReference>
<dbReference type="NCBIfam" id="TIGR00952">
    <property type="entry name" value="S15_bact"/>
    <property type="match status" value="1"/>
</dbReference>